<evidence type="ECO:0000256" key="3">
    <source>
        <dbReference type="ARBA" id="ARBA00013194"/>
    </source>
</evidence>
<dbReference type="PROSITE" id="PS51257">
    <property type="entry name" value="PROKAR_LIPOPROTEIN"/>
    <property type="match status" value="1"/>
</dbReference>
<keyword evidence="4 5" id="KW-0697">Rotamase</keyword>
<name>A0A3E1KAD0_9GAMM</name>
<comment type="caution">
    <text evidence="7">The sequence shown here is derived from an EMBL/GenBank/DDBJ whole genome shotgun (WGS) entry which is preliminary data.</text>
</comment>
<organism evidence="7 8">
    <name type="scientific">Wenzhouxiangella sediminis</name>
    <dbReference type="NCBI Taxonomy" id="1792836"/>
    <lineage>
        <taxon>Bacteria</taxon>
        <taxon>Pseudomonadati</taxon>
        <taxon>Pseudomonadota</taxon>
        <taxon>Gammaproteobacteria</taxon>
        <taxon>Chromatiales</taxon>
        <taxon>Wenzhouxiangellaceae</taxon>
        <taxon>Wenzhouxiangella</taxon>
    </lineage>
</organism>
<dbReference type="AlphaFoldDB" id="A0A3E1KAD0"/>
<evidence type="ECO:0000256" key="4">
    <source>
        <dbReference type="ARBA" id="ARBA00023110"/>
    </source>
</evidence>
<sequence length="590" mass="66049">MTRLLAPLGALMLLSGCQDGERAPLPASEDTAPAPGVVARYDGGTITVDDVDAHILALPAADRPAPGSDLEAWYSALLRGIVVERLLLERVRDGELRDGDELRQRRTAVHRQLAVQSCLLQSRPEAGEITRETIDAAYEARRASFQIPERRSTYHLYLRKDAGESLDALEERMRGIRDRILRGESFQRLARRESESESRHRQGGLGWIQRGDLPERFEQAIFGLQEGVPSEPIVTRDGVHLFMVEAVLVERQLSQEEAEPVLVEQLQAEQVSEALDEMAAMNPSPSVRIVDRETLEQYVAGDSEDAIVLFAEDHEVSLREFRQRLGRVLGEGSGARPGGEGRISNDSAWDYLTRLRRHEAAFEYCRDQGLVAEEAVARQAQAWVERAGIEQMRQQLLHDRAMADENRLELYYQSNIGQFTPPVEWRIARLRIPFDEAEAGMAMMAALEEAAADNGVGLDSLQNEFGGDVEELGWLTRQQLRMINVKLPSRVAAVDGEALIAPLRVNDVLEIYRVNGRQDPEPRPLQAVIDRVASAYLRQYTSEVYKGLEADLLERASFELYPERLEALRNVGFPSPDVTVDELDALLSGS</sequence>
<dbReference type="Gene3D" id="3.10.50.40">
    <property type="match status" value="1"/>
</dbReference>
<dbReference type="OrthoDB" id="196786at2"/>
<protein>
    <recommendedName>
        <fullName evidence="3">peptidylprolyl isomerase</fullName>
        <ecNumber evidence="3">5.2.1.8</ecNumber>
    </recommendedName>
</protein>
<proteinExistence type="inferred from homology"/>
<dbReference type="EC" id="5.2.1.8" evidence="3"/>
<evidence type="ECO:0000313" key="8">
    <source>
        <dbReference type="Proteomes" id="UP000260351"/>
    </source>
</evidence>
<evidence type="ECO:0000256" key="2">
    <source>
        <dbReference type="ARBA" id="ARBA00007656"/>
    </source>
</evidence>
<dbReference type="Pfam" id="PF00639">
    <property type="entry name" value="Rotamase"/>
    <property type="match status" value="1"/>
</dbReference>
<comment type="similarity">
    <text evidence="2">Belongs to the PpiC/parvulin rotamase family.</text>
</comment>
<comment type="catalytic activity">
    <reaction evidence="1">
        <text>[protein]-peptidylproline (omega=180) = [protein]-peptidylproline (omega=0)</text>
        <dbReference type="Rhea" id="RHEA:16237"/>
        <dbReference type="Rhea" id="RHEA-COMP:10747"/>
        <dbReference type="Rhea" id="RHEA-COMP:10748"/>
        <dbReference type="ChEBI" id="CHEBI:83833"/>
        <dbReference type="ChEBI" id="CHEBI:83834"/>
        <dbReference type="EC" id="5.2.1.8"/>
    </reaction>
</comment>
<evidence type="ECO:0000313" key="7">
    <source>
        <dbReference type="EMBL" id="RFF31261.1"/>
    </source>
</evidence>
<dbReference type="PANTHER" id="PTHR47245:SF2">
    <property type="entry name" value="PEPTIDYL-PROLYL CIS-TRANS ISOMERASE HP_0175-RELATED"/>
    <property type="match status" value="1"/>
</dbReference>
<dbReference type="GO" id="GO:0003755">
    <property type="term" value="F:peptidyl-prolyl cis-trans isomerase activity"/>
    <property type="evidence" value="ECO:0007669"/>
    <property type="project" value="UniProtKB-KW"/>
</dbReference>
<feature type="domain" description="PpiC" evidence="6">
    <location>
        <begin position="148"/>
        <end position="246"/>
    </location>
</feature>
<dbReference type="PROSITE" id="PS50198">
    <property type="entry name" value="PPIC_PPIASE_2"/>
    <property type="match status" value="1"/>
</dbReference>
<accession>A0A3E1KAD0</accession>
<dbReference type="EMBL" id="QUZK01000022">
    <property type="protein sequence ID" value="RFF31261.1"/>
    <property type="molecule type" value="Genomic_DNA"/>
</dbReference>
<evidence type="ECO:0000256" key="5">
    <source>
        <dbReference type="PROSITE-ProRule" id="PRU00278"/>
    </source>
</evidence>
<reference evidence="7 8" key="1">
    <citation type="submission" date="2018-08" db="EMBL/GenBank/DDBJ databases">
        <title>Wenzhouxiangella salilacus sp. nov., a novel bacterium isolated from a saline lake in Xinjiang Province, China.</title>
        <authorList>
            <person name="Han S."/>
        </authorList>
    </citation>
    <scope>NUCLEOTIDE SEQUENCE [LARGE SCALE GENOMIC DNA]</scope>
    <source>
        <strain evidence="7 8">XDB06</strain>
    </source>
</reference>
<evidence type="ECO:0000256" key="1">
    <source>
        <dbReference type="ARBA" id="ARBA00000971"/>
    </source>
</evidence>
<dbReference type="RefSeq" id="WP_116650109.1">
    <property type="nucleotide sequence ID" value="NZ_QUZK01000022.1"/>
</dbReference>
<keyword evidence="8" id="KW-1185">Reference proteome</keyword>
<evidence type="ECO:0000259" key="6">
    <source>
        <dbReference type="PROSITE" id="PS50198"/>
    </source>
</evidence>
<keyword evidence="5" id="KW-0413">Isomerase</keyword>
<dbReference type="PANTHER" id="PTHR47245">
    <property type="entry name" value="PEPTIDYLPROLYL ISOMERASE"/>
    <property type="match status" value="1"/>
</dbReference>
<dbReference type="InterPro" id="IPR046357">
    <property type="entry name" value="PPIase_dom_sf"/>
</dbReference>
<gene>
    <name evidence="7" type="ORF">DZC52_05445</name>
</gene>
<dbReference type="InterPro" id="IPR050245">
    <property type="entry name" value="PrsA_foldase"/>
</dbReference>
<dbReference type="SUPFAM" id="SSF54534">
    <property type="entry name" value="FKBP-like"/>
    <property type="match status" value="1"/>
</dbReference>
<dbReference type="InterPro" id="IPR000297">
    <property type="entry name" value="PPIase_PpiC"/>
</dbReference>
<dbReference type="Proteomes" id="UP000260351">
    <property type="component" value="Unassembled WGS sequence"/>
</dbReference>